<protein>
    <submittedName>
        <fullName evidence="2">Uncharacterized protein</fullName>
    </submittedName>
</protein>
<comment type="caution">
    <text evidence="2">The sequence shown here is derived from an EMBL/GenBank/DDBJ whole genome shotgun (WGS) entry which is preliminary data.</text>
</comment>
<gene>
    <name evidence="2" type="ORF">KSP40_PGU010664</name>
</gene>
<reference evidence="2 3" key="1">
    <citation type="journal article" date="2022" name="Nat. Plants">
        <title>Genomes of leafy and leafless Platanthera orchids illuminate the evolution of mycoheterotrophy.</title>
        <authorList>
            <person name="Li M.H."/>
            <person name="Liu K.W."/>
            <person name="Li Z."/>
            <person name="Lu H.C."/>
            <person name="Ye Q.L."/>
            <person name="Zhang D."/>
            <person name="Wang J.Y."/>
            <person name="Li Y.F."/>
            <person name="Zhong Z.M."/>
            <person name="Liu X."/>
            <person name="Yu X."/>
            <person name="Liu D.K."/>
            <person name="Tu X.D."/>
            <person name="Liu B."/>
            <person name="Hao Y."/>
            <person name="Liao X.Y."/>
            <person name="Jiang Y.T."/>
            <person name="Sun W.H."/>
            <person name="Chen J."/>
            <person name="Chen Y.Q."/>
            <person name="Ai Y."/>
            <person name="Zhai J.W."/>
            <person name="Wu S.S."/>
            <person name="Zhou Z."/>
            <person name="Hsiao Y.Y."/>
            <person name="Wu W.L."/>
            <person name="Chen Y.Y."/>
            <person name="Lin Y.F."/>
            <person name="Hsu J.L."/>
            <person name="Li C.Y."/>
            <person name="Wang Z.W."/>
            <person name="Zhao X."/>
            <person name="Zhong W.Y."/>
            <person name="Ma X.K."/>
            <person name="Ma L."/>
            <person name="Huang J."/>
            <person name="Chen G.Z."/>
            <person name="Huang M.Z."/>
            <person name="Huang L."/>
            <person name="Peng D.H."/>
            <person name="Luo Y.B."/>
            <person name="Zou S.Q."/>
            <person name="Chen S.P."/>
            <person name="Lan S."/>
            <person name="Tsai W.C."/>
            <person name="Van de Peer Y."/>
            <person name="Liu Z.J."/>
        </authorList>
    </citation>
    <scope>NUCLEOTIDE SEQUENCE [LARGE SCALE GENOMIC DNA]</scope>
    <source>
        <strain evidence="2">Lor288</strain>
    </source>
</reference>
<dbReference type="EMBL" id="JBBWWR010000005">
    <property type="protein sequence ID" value="KAK8966317.1"/>
    <property type="molecule type" value="Genomic_DNA"/>
</dbReference>
<dbReference type="Proteomes" id="UP001412067">
    <property type="component" value="Unassembled WGS sequence"/>
</dbReference>
<evidence type="ECO:0000313" key="3">
    <source>
        <dbReference type="Proteomes" id="UP001412067"/>
    </source>
</evidence>
<evidence type="ECO:0000256" key="1">
    <source>
        <dbReference type="SAM" id="MobiDB-lite"/>
    </source>
</evidence>
<accession>A0ABR2MQ38</accession>
<keyword evidence="3" id="KW-1185">Reference proteome</keyword>
<feature type="region of interest" description="Disordered" evidence="1">
    <location>
        <begin position="53"/>
        <end position="81"/>
    </location>
</feature>
<organism evidence="2 3">
    <name type="scientific">Platanthera guangdongensis</name>
    <dbReference type="NCBI Taxonomy" id="2320717"/>
    <lineage>
        <taxon>Eukaryota</taxon>
        <taxon>Viridiplantae</taxon>
        <taxon>Streptophyta</taxon>
        <taxon>Embryophyta</taxon>
        <taxon>Tracheophyta</taxon>
        <taxon>Spermatophyta</taxon>
        <taxon>Magnoliopsida</taxon>
        <taxon>Liliopsida</taxon>
        <taxon>Asparagales</taxon>
        <taxon>Orchidaceae</taxon>
        <taxon>Orchidoideae</taxon>
        <taxon>Orchideae</taxon>
        <taxon>Orchidinae</taxon>
        <taxon>Platanthera</taxon>
    </lineage>
</organism>
<evidence type="ECO:0000313" key="2">
    <source>
        <dbReference type="EMBL" id="KAK8966317.1"/>
    </source>
</evidence>
<sequence>MSRTDGKPGHEKLRINLSTLLRRISTSTLEIISSPISKSFWTPTDRKWKTHFAESHQSSDGRTLAIGSAGPPENGDPPIPPLLAPEILVHNSTPKRLRRPSVQLVKSWTNLPMIPHRVAPSSQNFSHLPQLLQQSDTPSLKLSLPLRGIFCMSCSS</sequence>
<proteinExistence type="predicted"/>
<name>A0ABR2MQ38_9ASPA</name>